<evidence type="ECO:0000313" key="10">
    <source>
        <dbReference type="EMBL" id="CAD9763953.1"/>
    </source>
</evidence>
<keyword evidence="8" id="KW-1003">Cell membrane</keyword>
<dbReference type="Gene3D" id="1.20.1250.20">
    <property type="entry name" value="MFS general substrate transporter like domains"/>
    <property type="match status" value="2"/>
</dbReference>
<keyword evidence="3 8" id="KW-0813">Transport</keyword>
<feature type="transmembrane region" description="Helical" evidence="8">
    <location>
        <begin position="369"/>
        <end position="393"/>
    </location>
</feature>
<evidence type="ECO:0000256" key="3">
    <source>
        <dbReference type="ARBA" id="ARBA00022448"/>
    </source>
</evidence>
<dbReference type="InterPro" id="IPR044772">
    <property type="entry name" value="NO3_transporter"/>
</dbReference>
<organism evidence="10">
    <name type="scientific">Lotharella oceanica</name>
    <dbReference type="NCBI Taxonomy" id="641309"/>
    <lineage>
        <taxon>Eukaryota</taxon>
        <taxon>Sar</taxon>
        <taxon>Rhizaria</taxon>
        <taxon>Cercozoa</taxon>
        <taxon>Chlorarachniophyceae</taxon>
        <taxon>Lotharella</taxon>
    </lineage>
</organism>
<evidence type="ECO:0000256" key="1">
    <source>
        <dbReference type="ARBA" id="ARBA00004141"/>
    </source>
</evidence>
<feature type="transmembrane region" description="Helical" evidence="8">
    <location>
        <begin position="59"/>
        <end position="81"/>
    </location>
</feature>
<dbReference type="GO" id="GO:0005886">
    <property type="term" value="C:plasma membrane"/>
    <property type="evidence" value="ECO:0007669"/>
    <property type="project" value="UniProtKB-SubCell"/>
</dbReference>
<feature type="transmembrane region" description="Helical" evidence="8">
    <location>
        <begin position="304"/>
        <end position="325"/>
    </location>
</feature>
<comment type="subcellular location">
    <subcellularLocation>
        <location evidence="8">Cell membrane</location>
        <topology evidence="8">Multi-pass membrane protein</topology>
    </subcellularLocation>
    <subcellularLocation>
        <location evidence="1">Membrane</location>
        <topology evidence="1">Multi-pass membrane protein</topology>
    </subcellularLocation>
</comment>
<sequence length="498" mass="53531">MASEARERNTDASNGGGEIQLEKLTPPMEFALEYDPYTLKATEYKICSCARPHMRAFHLAWTSFLMAFIAWFSFAPLAPAIKKTLGLKKSDILWANIASVLSTVFARFAIGPVMDHIGPRKGQAFLLVFAAIPTYFAGLIQNVAGLAIVRSLVGVVGATFVGCQFWCTLMFEKEISGTVNAIAGGWGNLGGGLTQAIMVGIYNMNTAFPSCNDECGWRNAFYIPATCLLIAAFTVTYFGDDCPQGKYVPPVHHGSQDGTQGRKASAADVARNPQVWVLVVQYACCFGMELHVNNTIAFYYFDRFGLTLTTAGLIASLFGLMNLVARAWGGMISDKCYVRWGMNGRKYAHVALMCGEGIFLVVFSRMPTLGAAIFMMIIFSLFVQSAEGSTFGIVPYVDPRNTGGVCGFVGAGGNLGAVAWGFLFLGTPNFADGYMILGCIVFAVGLLGIPTIQVKDTSHRKGPVRSIQGITMGSDIVLEGKSSAVELMRAVSNAVSSV</sequence>
<feature type="transmembrane region" description="Helical" evidence="8">
    <location>
        <begin position="346"/>
        <end position="363"/>
    </location>
</feature>
<keyword evidence="4 8" id="KW-0812">Transmembrane</keyword>
<feature type="transmembrane region" description="Helical" evidence="8">
    <location>
        <begin position="179"/>
        <end position="201"/>
    </location>
</feature>
<protein>
    <recommendedName>
        <fullName evidence="8">Nitrate/nitrite transporter</fullName>
    </recommendedName>
</protein>
<comment type="similarity">
    <text evidence="2 8">Belongs to the major facilitator superfamily. Nitrate/nitrite porter (TC 2.A.1.8) family.</text>
</comment>
<accession>A0A7S2TR97</accession>
<keyword evidence="6 8" id="KW-0534">Nitrate assimilation</keyword>
<dbReference type="Pfam" id="PF07690">
    <property type="entry name" value="MFS_1"/>
    <property type="match status" value="1"/>
</dbReference>
<dbReference type="PANTHER" id="PTHR23515">
    <property type="entry name" value="HIGH-AFFINITY NITRATE TRANSPORTER 2.3"/>
    <property type="match status" value="1"/>
</dbReference>
<dbReference type="EMBL" id="HBHP01016000">
    <property type="protein sequence ID" value="CAD9763953.1"/>
    <property type="molecule type" value="Transcribed_RNA"/>
</dbReference>
<evidence type="ECO:0000256" key="9">
    <source>
        <dbReference type="SAM" id="MobiDB-lite"/>
    </source>
</evidence>
<feature type="transmembrane region" description="Helical" evidence="8">
    <location>
        <begin position="433"/>
        <end position="452"/>
    </location>
</feature>
<dbReference type="CDD" id="cd17341">
    <property type="entry name" value="MFS_NRT2_like"/>
    <property type="match status" value="1"/>
</dbReference>
<gene>
    <name evidence="10" type="ORF">LSP00402_LOCUS9925</name>
</gene>
<proteinExistence type="inferred from homology"/>
<keyword evidence="7 8" id="KW-0472">Membrane</keyword>
<dbReference type="InterPro" id="IPR004737">
    <property type="entry name" value="NO3_transporter_NarK/NarU-like"/>
</dbReference>
<feature type="compositionally biased region" description="Basic and acidic residues" evidence="9">
    <location>
        <begin position="1"/>
        <end position="10"/>
    </location>
</feature>
<evidence type="ECO:0000256" key="8">
    <source>
        <dbReference type="RuleBase" id="RU366033"/>
    </source>
</evidence>
<dbReference type="InterPro" id="IPR036259">
    <property type="entry name" value="MFS_trans_sf"/>
</dbReference>
<dbReference type="GO" id="GO:0015112">
    <property type="term" value="F:nitrate transmembrane transporter activity"/>
    <property type="evidence" value="ECO:0007669"/>
    <property type="project" value="UniProtKB-UniRule"/>
</dbReference>
<evidence type="ECO:0000256" key="5">
    <source>
        <dbReference type="ARBA" id="ARBA00022989"/>
    </source>
</evidence>
<dbReference type="NCBIfam" id="TIGR00886">
    <property type="entry name" value="2A0108"/>
    <property type="match status" value="1"/>
</dbReference>
<feature type="region of interest" description="Disordered" evidence="9">
    <location>
        <begin position="1"/>
        <end position="20"/>
    </location>
</feature>
<name>A0A7S2TR97_9EUKA</name>
<dbReference type="GO" id="GO:0015113">
    <property type="term" value="F:nitrite transmembrane transporter activity"/>
    <property type="evidence" value="ECO:0007669"/>
    <property type="project" value="InterPro"/>
</dbReference>
<feature type="transmembrane region" description="Helical" evidence="8">
    <location>
        <begin position="93"/>
        <end position="110"/>
    </location>
</feature>
<feature type="transmembrane region" description="Helical" evidence="8">
    <location>
        <begin position="122"/>
        <end position="141"/>
    </location>
</feature>
<reference evidence="10" key="1">
    <citation type="submission" date="2021-01" db="EMBL/GenBank/DDBJ databases">
        <authorList>
            <person name="Corre E."/>
            <person name="Pelletier E."/>
            <person name="Niang G."/>
            <person name="Scheremetjew M."/>
            <person name="Finn R."/>
            <person name="Kale V."/>
            <person name="Holt S."/>
            <person name="Cochrane G."/>
            <person name="Meng A."/>
            <person name="Brown T."/>
            <person name="Cohen L."/>
        </authorList>
    </citation>
    <scope>NUCLEOTIDE SEQUENCE</scope>
    <source>
        <strain evidence="10">CCMP622</strain>
    </source>
</reference>
<evidence type="ECO:0000256" key="4">
    <source>
        <dbReference type="ARBA" id="ARBA00022692"/>
    </source>
</evidence>
<evidence type="ECO:0000256" key="2">
    <source>
        <dbReference type="ARBA" id="ARBA00008432"/>
    </source>
</evidence>
<dbReference type="AlphaFoldDB" id="A0A7S2TR97"/>
<feature type="transmembrane region" description="Helical" evidence="8">
    <location>
        <begin position="147"/>
        <end position="167"/>
    </location>
</feature>
<dbReference type="GO" id="GO:0042128">
    <property type="term" value="P:nitrate assimilation"/>
    <property type="evidence" value="ECO:0007669"/>
    <property type="project" value="UniProtKB-UniRule"/>
</dbReference>
<evidence type="ECO:0000256" key="7">
    <source>
        <dbReference type="ARBA" id="ARBA00023136"/>
    </source>
</evidence>
<keyword evidence="5 8" id="KW-1133">Transmembrane helix</keyword>
<feature type="transmembrane region" description="Helical" evidence="8">
    <location>
        <begin position="221"/>
        <end position="239"/>
    </location>
</feature>
<feature type="transmembrane region" description="Helical" evidence="8">
    <location>
        <begin position="405"/>
        <end position="427"/>
    </location>
</feature>
<dbReference type="InterPro" id="IPR011701">
    <property type="entry name" value="MFS"/>
</dbReference>
<dbReference type="SUPFAM" id="SSF103473">
    <property type="entry name" value="MFS general substrate transporter"/>
    <property type="match status" value="1"/>
</dbReference>
<evidence type="ECO:0000256" key="6">
    <source>
        <dbReference type="ARBA" id="ARBA00023063"/>
    </source>
</evidence>